<dbReference type="GO" id="GO:0071555">
    <property type="term" value="P:cell wall organization"/>
    <property type="evidence" value="ECO:0007669"/>
    <property type="project" value="UniProtKB-KW"/>
</dbReference>
<dbReference type="InterPro" id="IPR005150">
    <property type="entry name" value="Cellulose_synth"/>
</dbReference>
<evidence type="ECO:0000256" key="2">
    <source>
        <dbReference type="ARBA" id="ARBA00022676"/>
    </source>
</evidence>
<dbReference type="GO" id="GO:0016760">
    <property type="term" value="F:cellulose synthase (UDP-forming) activity"/>
    <property type="evidence" value="ECO:0007669"/>
    <property type="project" value="InterPro"/>
</dbReference>
<evidence type="ECO:0000256" key="3">
    <source>
        <dbReference type="ARBA" id="ARBA00022679"/>
    </source>
</evidence>
<dbReference type="Pfam" id="PF03552">
    <property type="entry name" value="Cellulose_synt"/>
    <property type="match status" value="2"/>
</dbReference>
<dbReference type="Gene3D" id="2.40.100.10">
    <property type="entry name" value="Cyclophilin-like"/>
    <property type="match status" value="1"/>
</dbReference>
<protein>
    <recommendedName>
        <fullName evidence="14">Peptidylprolyl isomerase</fullName>
    </recommendedName>
</protein>
<feature type="transmembrane region" description="Helical" evidence="9">
    <location>
        <begin position="115"/>
        <end position="140"/>
    </location>
</feature>
<accession>A0A835HUJ1</accession>
<feature type="domain" description="PPIase cyclophilin-type" evidence="10">
    <location>
        <begin position="140"/>
        <end position="220"/>
    </location>
</feature>
<evidence type="ECO:0000256" key="7">
    <source>
        <dbReference type="ARBA" id="ARBA00023316"/>
    </source>
</evidence>
<name>A0A835HUJ1_9MAGN</name>
<dbReference type="PROSITE" id="PS50072">
    <property type="entry name" value="CSA_PPIASE_2"/>
    <property type="match status" value="1"/>
</dbReference>
<keyword evidence="5 9" id="KW-1133">Transmembrane helix</keyword>
<comment type="subcellular location">
    <subcellularLocation>
        <location evidence="1">Endomembrane system</location>
    </subcellularLocation>
</comment>
<dbReference type="GO" id="GO:0012505">
    <property type="term" value="C:endomembrane system"/>
    <property type="evidence" value="ECO:0007669"/>
    <property type="project" value="UniProtKB-SubCell"/>
</dbReference>
<dbReference type="Proteomes" id="UP000631114">
    <property type="component" value="Unassembled WGS sequence"/>
</dbReference>
<feature type="non-terminal residue" evidence="12">
    <location>
        <position position="367"/>
    </location>
</feature>
<keyword evidence="7" id="KW-0961">Cell wall biogenesis/degradation</keyword>
<keyword evidence="13" id="KW-1185">Reference proteome</keyword>
<keyword evidence="8" id="KW-0694">RNA-binding</keyword>
<evidence type="ECO:0000256" key="8">
    <source>
        <dbReference type="PROSITE-ProRule" id="PRU00176"/>
    </source>
</evidence>
<evidence type="ECO:0000313" key="13">
    <source>
        <dbReference type="Proteomes" id="UP000631114"/>
    </source>
</evidence>
<dbReference type="SUPFAM" id="SSF50891">
    <property type="entry name" value="Cyclophilin-like"/>
    <property type="match status" value="1"/>
</dbReference>
<dbReference type="InterPro" id="IPR002130">
    <property type="entry name" value="Cyclophilin-type_PPIase_dom"/>
</dbReference>
<evidence type="ECO:0000313" key="12">
    <source>
        <dbReference type="EMBL" id="KAF9604667.1"/>
    </source>
</evidence>
<comment type="caution">
    <text evidence="12">The sequence shown here is derived from an EMBL/GenBank/DDBJ whole genome shotgun (WGS) entry which is preliminary data.</text>
</comment>
<evidence type="ECO:0008006" key="14">
    <source>
        <dbReference type="Google" id="ProtNLM"/>
    </source>
</evidence>
<feature type="domain" description="RRM" evidence="11">
    <location>
        <begin position="324"/>
        <end position="367"/>
    </location>
</feature>
<dbReference type="PROSITE" id="PS50102">
    <property type="entry name" value="RRM"/>
    <property type="match status" value="1"/>
</dbReference>
<evidence type="ECO:0000256" key="4">
    <source>
        <dbReference type="ARBA" id="ARBA00022692"/>
    </source>
</evidence>
<dbReference type="GO" id="GO:0003723">
    <property type="term" value="F:RNA binding"/>
    <property type="evidence" value="ECO:0007669"/>
    <property type="project" value="UniProtKB-UniRule"/>
</dbReference>
<dbReference type="InterPro" id="IPR035979">
    <property type="entry name" value="RBD_domain_sf"/>
</dbReference>
<keyword evidence="3" id="KW-0808">Transferase</keyword>
<keyword evidence="2" id="KW-0328">Glycosyltransferase</keyword>
<dbReference type="GO" id="GO:0016020">
    <property type="term" value="C:membrane"/>
    <property type="evidence" value="ECO:0007669"/>
    <property type="project" value="InterPro"/>
</dbReference>
<sequence length="367" mass="41267">MVFLGQDSICDVEGNELPCLVYVSREKRPGFDHHKKAGAMHALINMKGLDGIQGPIYVGTGCVFRRQAFYGFDSPTKKKPLTKTCNCWPKWCCCLCCRSRKKNRKMSPKQENRKMLLVGSATGFFSIFIFLLTSGCFDILPDESFTLKRDGRGYLSMSNTGPNSNNSQFFVTFRVAHHLDGLHVVFGKLVQGHRTLKKIESTGSKHGEPAFFVKIVNCGELLEEKENQRSLQEEGGGKDEDILVLSQIVHLILVRSSHHAISYGMVFLGQDSVCDVEGNELPRLVYVSREKRLGFDHHRKQGQCMLWFSDSIFSMCNIQGVMIMAVYVGGIPYNASEKDPKGFCESVGEVTEVRMMKGKDSRENKGY</sequence>
<reference evidence="12 13" key="1">
    <citation type="submission" date="2020-10" db="EMBL/GenBank/DDBJ databases">
        <title>The Coptis chinensis genome and diversification of protoberbering-type alkaloids.</title>
        <authorList>
            <person name="Wang B."/>
            <person name="Shu S."/>
            <person name="Song C."/>
            <person name="Liu Y."/>
        </authorList>
    </citation>
    <scope>NUCLEOTIDE SEQUENCE [LARGE SCALE GENOMIC DNA]</scope>
    <source>
        <strain evidence="12">HL-2020</strain>
        <tissue evidence="12">Leaf</tissue>
    </source>
</reference>
<evidence type="ECO:0000256" key="6">
    <source>
        <dbReference type="ARBA" id="ARBA00023136"/>
    </source>
</evidence>
<dbReference type="PRINTS" id="PR00153">
    <property type="entry name" value="CSAPPISMRASE"/>
</dbReference>
<evidence type="ECO:0000256" key="9">
    <source>
        <dbReference type="SAM" id="Phobius"/>
    </source>
</evidence>
<dbReference type="OrthoDB" id="1706145at2759"/>
<dbReference type="InterPro" id="IPR029000">
    <property type="entry name" value="Cyclophilin-like_dom_sf"/>
</dbReference>
<dbReference type="Pfam" id="PF00160">
    <property type="entry name" value="Pro_isomerase"/>
    <property type="match status" value="1"/>
</dbReference>
<evidence type="ECO:0000259" key="11">
    <source>
        <dbReference type="PROSITE" id="PS50102"/>
    </source>
</evidence>
<dbReference type="EMBL" id="JADFTS010000005">
    <property type="protein sequence ID" value="KAF9604667.1"/>
    <property type="molecule type" value="Genomic_DNA"/>
</dbReference>
<dbReference type="Gene3D" id="3.30.70.330">
    <property type="match status" value="1"/>
</dbReference>
<evidence type="ECO:0000259" key="10">
    <source>
        <dbReference type="PROSITE" id="PS50072"/>
    </source>
</evidence>
<gene>
    <name evidence="12" type="ORF">IFM89_008998</name>
</gene>
<evidence type="ECO:0000256" key="1">
    <source>
        <dbReference type="ARBA" id="ARBA00004308"/>
    </source>
</evidence>
<proteinExistence type="predicted"/>
<dbReference type="InterPro" id="IPR000504">
    <property type="entry name" value="RRM_dom"/>
</dbReference>
<keyword evidence="4 9" id="KW-0812">Transmembrane</keyword>
<dbReference type="GO" id="GO:0003755">
    <property type="term" value="F:peptidyl-prolyl cis-trans isomerase activity"/>
    <property type="evidence" value="ECO:0007669"/>
    <property type="project" value="InterPro"/>
</dbReference>
<dbReference type="InterPro" id="IPR012677">
    <property type="entry name" value="Nucleotide-bd_a/b_plait_sf"/>
</dbReference>
<organism evidence="12 13">
    <name type="scientific">Coptis chinensis</name>
    <dbReference type="NCBI Taxonomy" id="261450"/>
    <lineage>
        <taxon>Eukaryota</taxon>
        <taxon>Viridiplantae</taxon>
        <taxon>Streptophyta</taxon>
        <taxon>Embryophyta</taxon>
        <taxon>Tracheophyta</taxon>
        <taxon>Spermatophyta</taxon>
        <taxon>Magnoliopsida</taxon>
        <taxon>Ranunculales</taxon>
        <taxon>Ranunculaceae</taxon>
        <taxon>Coptidoideae</taxon>
        <taxon>Coptis</taxon>
    </lineage>
</organism>
<dbReference type="PANTHER" id="PTHR13301">
    <property type="entry name" value="X-BOX TRANSCRIPTION FACTOR-RELATED"/>
    <property type="match status" value="1"/>
</dbReference>
<dbReference type="SUPFAM" id="SSF54928">
    <property type="entry name" value="RNA-binding domain, RBD"/>
    <property type="match status" value="1"/>
</dbReference>
<dbReference type="GO" id="GO:0030244">
    <property type="term" value="P:cellulose biosynthetic process"/>
    <property type="evidence" value="ECO:0007669"/>
    <property type="project" value="InterPro"/>
</dbReference>
<keyword evidence="6 9" id="KW-0472">Membrane</keyword>
<dbReference type="AlphaFoldDB" id="A0A835HUJ1"/>
<evidence type="ECO:0000256" key="5">
    <source>
        <dbReference type="ARBA" id="ARBA00022989"/>
    </source>
</evidence>